<reference evidence="2 3" key="1">
    <citation type="submission" date="2021-06" db="EMBL/GenBank/DDBJ databases">
        <authorList>
            <person name="Sun Q."/>
            <person name="Li D."/>
        </authorList>
    </citation>
    <scope>NUCLEOTIDE SEQUENCE [LARGE SCALE GENOMIC DNA]</scope>
    <source>
        <strain evidence="2 3">MSJ-4</strain>
    </source>
</reference>
<evidence type="ECO:0000313" key="2">
    <source>
        <dbReference type="EMBL" id="MBU5593241.1"/>
    </source>
</evidence>
<gene>
    <name evidence="2" type="ORF">KQI89_15940</name>
</gene>
<evidence type="ECO:0000259" key="1">
    <source>
        <dbReference type="Pfam" id="PF03551"/>
    </source>
</evidence>
<accession>A0ABS6F402</accession>
<evidence type="ECO:0000313" key="3">
    <source>
        <dbReference type="Proteomes" id="UP000736583"/>
    </source>
</evidence>
<comment type="caution">
    <text evidence="2">The sequence shown here is derived from an EMBL/GenBank/DDBJ whole genome shotgun (WGS) entry which is preliminary data.</text>
</comment>
<proteinExistence type="predicted"/>
<dbReference type="Pfam" id="PF03551">
    <property type="entry name" value="PadR"/>
    <property type="match status" value="1"/>
</dbReference>
<dbReference type="InterPro" id="IPR005149">
    <property type="entry name" value="Tscrpt_reg_PadR_N"/>
</dbReference>
<keyword evidence="3" id="KW-1185">Reference proteome</keyword>
<feature type="domain" description="Transcription regulator PadR N-terminal" evidence="1">
    <location>
        <begin position="8"/>
        <end position="78"/>
    </location>
</feature>
<protein>
    <submittedName>
        <fullName evidence="2">PadR family transcriptional regulator</fullName>
    </submittedName>
</protein>
<dbReference type="PANTHER" id="PTHR33169">
    <property type="entry name" value="PADR-FAMILY TRANSCRIPTIONAL REGULATOR"/>
    <property type="match status" value="1"/>
</dbReference>
<name>A0ABS6F402_9CLOT</name>
<dbReference type="RefSeq" id="WP_216457917.1">
    <property type="nucleotide sequence ID" value="NZ_JAHLQL010000007.1"/>
</dbReference>
<dbReference type="Proteomes" id="UP000736583">
    <property type="component" value="Unassembled WGS sequence"/>
</dbReference>
<organism evidence="2 3">
    <name type="scientific">Clostridium simiarum</name>
    <dbReference type="NCBI Taxonomy" id="2841506"/>
    <lineage>
        <taxon>Bacteria</taxon>
        <taxon>Bacillati</taxon>
        <taxon>Bacillota</taxon>
        <taxon>Clostridia</taxon>
        <taxon>Eubacteriales</taxon>
        <taxon>Clostridiaceae</taxon>
        <taxon>Clostridium</taxon>
    </lineage>
</organism>
<dbReference type="PANTHER" id="PTHR33169:SF27">
    <property type="entry name" value="TRANSCRIPTIONAL REGULATOR PADR FAMILY PROTEIN"/>
    <property type="match status" value="1"/>
</dbReference>
<sequence>MDDRHLLLLGLLQFQSQHGYQINEFIENNMSCILPLKKPTAYAILNKLQEEGYIQMKEEQTENRPTKKVFSITEKGETLFLELMESSLENVDEINFSGDVAFLFLDKLPKEKVICCLDKRIEKLEKIIEEYKTITQTTPKGHKGHNGIAFAIKRRLALLKEDLCCVKSLRESFL</sequence>
<dbReference type="InterPro" id="IPR052509">
    <property type="entry name" value="Metal_resp_DNA-bind_regulator"/>
</dbReference>
<dbReference type="EMBL" id="JAHLQL010000007">
    <property type="protein sequence ID" value="MBU5593241.1"/>
    <property type="molecule type" value="Genomic_DNA"/>
</dbReference>